<dbReference type="Proteomes" id="UP000184085">
    <property type="component" value="Unassembled WGS sequence"/>
</dbReference>
<dbReference type="EMBL" id="FMJB01000051">
    <property type="protein sequence ID" value="SCM68107.1"/>
    <property type="molecule type" value="Genomic_DNA"/>
</dbReference>
<feature type="domain" description="Phospholipid/glycerol acyltransferase" evidence="9">
    <location>
        <begin position="90"/>
        <end position="205"/>
    </location>
</feature>
<dbReference type="RefSeq" id="WP_072706745.1">
    <property type="nucleotide sequence ID" value="NZ_FMJB01000051.1"/>
</dbReference>
<keyword evidence="2 10" id="KW-0808">Transferase</keyword>
<feature type="transmembrane region" description="Helical" evidence="8">
    <location>
        <begin position="29"/>
        <end position="48"/>
    </location>
</feature>
<name>A0A1M4N1Y9_9RHOB</name>
<evidence type="ECO:0000256" key="7">
    <source>
        <dbReference type="ARBA" id="ARBA00023315"/>
    </source>
</evidence>
<keyword evidence="5" id="KW-0443">Lipid metabolism</keyword>
<gene>
    <name evidence="10" type="primary">plsC</name>
    <name evidence="10" type="ORF">KARMA_2316</name>
</gene>
<organism evidence="10 11">
    <name type="scientific">Donghicola eburneus</name>
    <dbReference type="NCBI Taxonomy" id="393278"/>
    <lineage>
        <taxon>Bacteria</taxon>
        <taxon>Pseudomonadati</taxon>
        <taxon>Pseudomonadota</taxon>
        <taxon>Alphaproteobacteria</taxon>
        <taxon>Rhodobacterales</taxon>
        <taxon>Roseobacteraceae</taxon>
        <taxon>Donghicola</taxon>
    </lineage>
</organism>
<accession>A0A1M4N1Y9</accession>
<sequence length="270" mass="30397">MSSTWDSGERPDFPRIDAMGWCRVLLRGIPLGLLCAVGLILTLLLRLIEAPLFGQRRPVTPYITRAVCTLAFPSMGIRFRRIGTPEHGKLAVVANHASWLDIFALNARQTIYFVSKAEVAGWAGIGWLARATGTVFIKRDRKEARAQTELFEQRLSHGHQLLFFPEGTSTDSLRVLPFKSTLFAAFFQPGFREDLRIQPVTVRYTAPTGQDPRFYGWWGDMEFGEHLLKVLSAPRQGQVELTYHPSVAVADFAHRKDLTKALEDTVRSAL</sequence>
<dbReference type="PANTHER" id="PTHR23063:SF52">
    <property type="entry name" value="LYSOPHOSPHATIDYLCHOLINE ACYLTRANSFERASE"/>
    <property type="match status" value="1"/>
</dbReference>
<evidence type="ECO:0000256" key="8">
    <source>
        <dbReference type="SAM" id="Phobius"/>
    </source>
</evidence>
<dbReference type="SMART" id="SM00563">
    <property type="entry name" value="PlsC"/>
    <property type="match status" value="1"/>
</dbReference>
<evidence type="ECO:0000256" key="5">
    <source>
        <dbReference type="ARBA" id="ARBA00023098"/>
    </source>
</evidence>
<keyword evidence="6 8" id="KW-0472">Membrane</keyword>
<proteinExistence type="predicted"/>
<dbReference type="Pfam" id="PF01553">
    <property type="entry name" value="Acyltransferase"/>
    <property type="match status" value="1"/>
</dbReference>
<dbReference type="GO" id="GO:0016020">
    <property type="term" value="C:membrane"/>
    <property type="evidence" value="ECO:0007669"/>
    <property type="project" value="UniProtKB-SubCell"/>
</dbReference>
<dbReference type="PANTHER" id="PTHR23063">
    <property type="entry name" value="PHOSPHOLIPID ACYLTRANSFERASE"/>
    <property type="match status" value="1"/>
</dbReference>
<comment type="subcellular location">
    <subcellularLocation>
        <location evidence="1">Membrane</location>
    </subcellularLocation>
</comment>
<keyword evidence="3 8" id="KW-0812">Transmembrane</keyword>
<reference evidence="11" key="1">
    <citation type="submission" date="2016-09" db="EMBL/GenBank/DDBJ databases">
        <authorList>
            <person name="Wibberg D."/>
        </authorList>
    </citation>
    <scope>NUCLEOTIDE SEQUENCE [LARGE SCALE GENOMIC DNA]</scope>
</reference>
<dbReference type="GO" id="GO:0006629">
    <property type="term" value="P:lipid metabolic process"/>
    <property type="evidence" value="ECO:0007669"/>
    <property type="project" value="UniProtKB-KW"/>
</dbReference>
<keyword evidence="7 10" id="KW-0012">Acyltransferase</keyword>
<dbReference type="AlphaFoldDB" id="A0A1M4N1Y9"/>
<keyword evidence="4 8" id="KW-1133">Transmembrane helix</keyword>
<dbReference type="CDD" id="cd07989">
    <property type="entry name" value="LPLAT_AGPAT-like"/>
    <property type="match status" value="1"/>
</dbReference>
<evidence type="ECO:0000256" key="4">
    <source>
        <dbReference type="ARBA" id="ARBA00022989"/>
    </source>
</evidence>
<evidence type="ECO:0000313" key="10">
    <source>
        <dbReference type="EMBL" id="SCM68107.1"/>
    </source>
</evidence>
<protein>
    <submittedName>
        <fullName evidence="10">1-acyl-sn-glycerol-3-phosphate acyltransferase</fullName>
    </submittedName>
</protein>
<dbReference type="GO" id="GO:0016746">
    <property type="term" value="F:acyltransferase activity"/>
    <property type="evidence" value="ECO:0007669"/>
    <property type="project" value="UniProtKB-KW"/>
</dbReference>
<evidence type="ECO:0000256" key="1">
    <source>
        <dbReference type="ARBA" id="ARBA00004370"/>
    </source>
</evidence>
<keyword evidence="11" id="KW-1185">Reference proteome</keyword>
<evidence type="ECO:0000259" key="9">
    <source>
        <dbReference type="SMART" id="SM00563"/>
    </source>
</evidence>
<evidence type="ECO:0000256" key="2">
    <source>
        <dbReference type="ARBA" id="ARBA00022679"/>
    </source>
</evidence>
<evidence type="ECO:0000256" key="6">
    <source>
        <dbReference type="ARBA" id="ARBA00023136"/>
    </source>
</evidence>
<dbReference type="InterPro" id="IPR002123">
    <property type="entry name" value="Plipid/glycerol_acylTrfase"/>
</dbReference>
<evidence type="ECO:0000256" key="3">
    <source>
        <dbReference type="ARBA" id="ARBA00022692"/>
    </source>
</evidence>
<evidence type="ECO:0000313" key="11">
    <source>
        <dbReference type="Proteomes" id="UP000184085"/>
    </source>
</evidence>
<dbReference type="SUPFAM" id="SSF69593">
    <property type="entry name" value="Glycerol-3-phosphate (1)-acyltransferase"/>
    <property type="match status" value="1"/>
</dbReference>